<dbReference type="EMBL" id="JANBPK010000252">
    <property type="protein sequence ID" value="KAJ2935936.1"/>
    <property type="molecule type" value="Genomic_DNA"/>
</dbReference>
<dbReference type="AlphaFoldDB" id="A0A9W8JHN9"/>
<reference evidence="2" key="1">
    <citation type="submission" date="2022-06" db="EMBL/GenBank/DDBJ databases">
        <title>Genome Sequence of Candolleomyces eurysporus.</title>
        <authorList>
            <person name="Buettner E."/>
        </authorList>
    </citation>
    <scope>NUCLEOTIDE SEQUENCE</scope>
    <source>
        <strain evidence="2">VTCC 930004</strain>
    </source>
</reference>
<sequence length="103" mass="11777">MKGNRIYQASLEEQKELERKHEALKQRYLKLREQYNLNQVIANETSVNLSRTQDALKTYQNTTEALSAEITDAKAKNDELRALVQQAQEEVSGVSSFAHCIAH</sequence>
<feature type="coiled-coil region" evidence="1">
    <location>
        <begin position="7"/>
        <end position="90"/>
    </location>
</feature>
<gene>
    <name evidence="2" type="ORF">H1R20_g1158</name>
</gene>
<protein>
    <submittedName>
        <fullName evidence="2">Uncharacterized protein</fullName>
    </submittedName>
</protein>
<accession>A0A9W8JHN9</accession>
<proteinExistence type="predicted"/>
<keyword evidence="3" id="KW-1185">Reference proteome</keyword>
<evidence type="ECO:0000256" key="1">
    <source>
        <dbReference type="SAM" id="Coils"/>
    </source>
</evidence>
<evidence type="ECO:0000313" key="3">
    <source>
        <dbReference type="Proteomes" id="UP001140091"/>
    </source>
</evidence>
<organism evidence="2 3">
    <name type="scientific">Candolleomyces eurysporus</name>
    <dbReference type="NCBI Taxonomy" id="2828524"/>
    <lineage>
        <taxon>Eukaryota</taxon>
        <taxon>Fungi</taxon>
        <taxon>Dikarya</taxon>
        <taxon>Basidiomycota</taxon>
        <taxon>Agaricomycotina</taxon>
        <taxon>Agaricomycetes</taxon>
        <taxon>Agaricomycetidae</taxon>
        <taxon>Agaricales</taxon>
        <taxon>Agaricineae</taxon>
        <taxon>Psathyrellaceae</taxon>
        <taxon>Candolleomyces</taxon>
    </lineage>
</organism>
<evidence type="ECO:0000313" key="2">
    <source>
        <dbReference type="EMBL" id="KAJ2935936.1"/>
    </source>
</evidence>
<feature type="non-terminal residue" evidence="2">
    <location>
        <position position="103"/>
    </location>
</feature>
<comment type="caution">
    <text evidence="2">The sequence shown here is derived from an EMBL/GenBank/DDBJ whole genome shotgun (WGS) entry which is preliminary data.</text>
</comment>
<dbReference type="Proteomes" id="UP001140091">
    <property type="component" value="Unassembled WGS sequence"/>
</dbReference>
<keyword evidence="1" id="KW-0175">Coiled coil</keyword>
<name>A0A9W8JHN9_9AGAR</name>